<dbReference type="Proteomes" id="UP000070444">
    <property type="component" value="Unassembled WGS sequence"/>
</dbReference>
<name>A0A137NZ92_CONC2</name>
<organism evidence="1 2">
    <name type="scientific">Conidiobolus coronatus (strain ATCC 28846 / CBS 209.66 / NRRL 28638)</name>
    <name type="common">Delacroixia coronata</name>
    <dbReference type="NCBI Taxonomy" id="796925"/>
    <lineage>
        <taxon>Eukaryota</taxon>
        <taxon>Fungi</taxon>
        <taxon>Fungi incertae sedis</taxon>
        <taxon>Zoopagomycota</taxon>
        <taxon>Entomophthoromycotina</taxon>
        <taxon>Entomophthoromycetes</taxon>
        <taxon>Entomophthorales</taxon>
        <taxon>Ancylistaceae</taxon>
        <taxon>Conidiobolus</taxon>
    </lineage>
</organism>
<sequence>MDPIHKTVIQRQQKNAFINKFKSPISSSTITRVSNNISKRFSKLMNTSQHHEEQTTGIKVTNFRRVGGYNDYLDNRMSEVFAS</sequence>
<evidence type="ECO:0000313" key="2">
    <source>
        <dbReference type="Proteomes" id="UP000070444"/>
    </source>
</evidence>
<reference evidence="1 2" key="1">
    <citation type="journal article" date="2015" name="Genome Biol. Evol.">
        <title>Phylogenomic analyses indicate that early fungi evolved digesting cell walls of algal ancestors of land plants.</title>
        <authorList>
            <person name="Chang Y."/>
            <person name="Wang S."/>
            <person name="Sekimoto S."/>
            <person name="Aerts A.L."/>
            <person name="Choi C."/>
            <person name="Clum A."/>
            <person name="LaButti K.M."/>
            <person name="Lindquist E.A."/>
            <person name="Yee Ngan C."/>
            <person name="Ohm R.A."/>
            <person name="Salamov A.A."/>
            <person name="Grigoriev I.V."/>
            <person name="Spatafora J.W."/>
            <person name="Berbee M.L."/>
        </authorList>
    </citation>
    <scope>NUCLEOTIDE SEQUENCE [LARGE SCALE GENOMIC DNA]</scope>
    <source>
        <strain evidence="1 2">NRRL 28638</strain>
    </source>
</reference>
<keyword evidence="2" id="KW-1185">Reference proteome</keyword>
<dbReference type="AlphaFoldDB" id="A0A137NZ92"/>
<accession>A0A137NZ92</accession>
<gene>
    <name evidence="1" type="ORF">CONCODRAFT_79877</name>
</gene>
<dbReference type="EMBL" id="KQ964592">
    <property type="protein sequence ID" value="KXN68150.1"/>
    <property type="molecule type" value="Genomic_DNA"/>
</dbReference>
<protein>
    <submittedName>
        <fullName evidence="1">Uncharacterized protein</fullName>
    </submittedName>
</protein>
<proteinExistence type="predicted"/>
<evidence type="ECO:0000313" key="1">
    <source>
        <dbReference type="EMBL" id="KXN68150.1"/>
    </source>
</evidence>